<keyword evidence="3" id="KW-0540">Nuclease</keyword>
<evidence type="ECO:0000259" key="2">
    <source>
        <dbReference type="Pfam" id="PF07179"/>
    </source>
</evidence>
<dbReference type="AlphaFoldDB" id="A0A7D4ARA3"/>
<proteinExistence type="predicted"/>
<feature type="compositionally biased region" description="Low complexity" evidence="1">
    <location>
        <begin position="42"/>
        <end position="52"/>
    </location>
</feature>
<accession>A0A7D4ARA3</accession>
<keyword evidence="3" id="KW-0269">Exonuclease</keyword>
<reference evidence="3 4" key="1">
    <citation type="submission" date="2020-05" db="EMBL/GenBank/DDBJ databases">
        <title>Actinomadura verrucosospora NRRL-B18236 (PFL_A860) Genome sequencing and assembly.</title>
        <authorList>
            <person name="Samborskyy M."/>
        </authorList>
    </citation>
    <scope>NUCLEOTIDE SEQUENCE [LARGE SCALE GENOMIC DNA]</scope>
    <source>
        <strain evidence="3 4">NRRL:B18236</strain>
    </source>
</reference>
<evidence type="ECO:0000256" key="1">
    <source>
        <dbReference type="SAM" id="MobiDB-lite"/>
    </source>
</evidence>
<dbReference type="GO" id="GO:0004527">
    <property type="term" value="F:exonuclease activity"/>
    <property type="evidence" value="ECO:0007669"/>
    <property type="project" value="UniProtKB-KW"/>
</dbReference>
<organism evidence="3 4">
    <name type="scientific">Actinomadura verrucosospora</name>
    <dbReference type="NCBI Taxonomy" id="46165"/>
    <lineage>
        <taxon>Bacteria</taxon>
        <taxon>Bacillati</taxon>
        <taxon>Actinomycetota</taxon>
        <taxon>Actinomycetes</taxon>
        <taxon>Streptosporangiales</taxon>
        <taxon>Thermomonosporaceae</taxon>
        <taxon>Actinomadura</taxon>
    </lineage>
</organism>
<evidence type="ECO:0000313" key="4">
    <source>
        <dbReference type="Proteomes" id="UP000501240"/>
    </source>
</evidence>
<protein>
    <submittedName>
        <fullName evidence="3">Single-stranded-DNA-specific exonuclease RecJ</fullName>
    </submittedName>
</protein>
<keyword evidence="3" id="KW-0378">Hydrolase</keyword>
<evidence type="ECO:0000313" key="3">
    <source>
        <dbReference type="EMBL" id="QKG23169.1"/>
    </source>
</evidence>
<name>A0A7D4ARA3_ACTVE</name>
<keyword evidence="4" id="KW-1185">Reference proteome</keyword>
<feature type="region of interest" description="Disordered" evidence="1">
    <location>
        <begin position="29"/>
        <end position="67"/>
    </location>
</feature>
<dbReference type="RefSeq" id="WP_173097167.1">
    <property type="nucleotide sequence ID" value="NZ_CP053892.1"/>
</dbReference>
<feature type="domain" description="SseB protein N-terminal" evidence="2">
    <location>
        <begin position="68"/>
        <end position="148"/>
    </location>
</feature>
<dbReference type="Pfam" id="PF07179">
    <property type="entry name" value="SseB"/>
    <property type="match status" value="1"/>
</dbReference>
<gene>
    <name evidence="3" type="ORF">ACTIVE_4810</name>
</gene>
<dbReference type="Proteomes" id="UP000501240">
    <property type="component" value="Chromosome"/>
</dbReference>
<sequence>MRPEDETLGEARMPGDLNELINHATPFAPVNAEDVAGRLQKTTPSSRETPSTSPHPPGEPQRAVDPQRLMTTRVFVPISPQTQAGGEGVVAYELRELAQGSAGLAIYTSAEKLNQVLGAAQPHVEIEIIELLRQISGRVPVVVDPNLRASVD</sequence>
<dbReference type="InterPro" id="IPR009839">
    <property type="entry name" value="SseB_N"/>
</dbReference>
<dbReference type="EMBL" id="CP053892">
    <property type="protein sequence ID" value="QKG23169.1"/>
    <property type="molecule type" value="Genomic_DNA"/>
</dbReference>